<feature type="compositionally biased region" description="Gly residues" evidence="11">
    <location>
        <begin position="504"/>
        <end position="517"/>
    </location>
</feature>
<comment type="similarity">
    <text evidence="2">Belongs to the glycosyltransferase 22 family. PIGB subfamily.</text>
</comment>
<evidence type="ECO:0000313" key="13">
    <source>
        <dbReference type="EMBL" id="KAJ2678202.1"/>
    </source>
</evidence>
<evidence type="ECO:0000256" key="10">
    <source>
        <dbReference type="RuleBase" id="RU363075"/>
    </source>
</evidence>
<dbReference type="GO" id="GO:0000026">
    <property type="term" value="F:alpha-1,2-mannosyltransferase activity"/>
    <property type="evidence" value="ECO:0007669"/>
    <property type="project" value="TreeGrafter"/>
</dbReference>
<dbReference type="Proteomes" id="UP001151518">
    <property type="component" value="Unassembled WGS sequence"/>
</dbReference>
<evidence type="ECO:0000256" key="4">
    <source>
        <dbReference type="ARBA" id="ARBA00022679"/>
    </source>
</evidence>
<dbReference type="Pfam" id="PF03901">
    <property type="entry name" value="Glyco_transf_22"/>
    <property type="match status" value="1"/>
</dbReference>
<dbReference type="PANTHER" id="PTHR22760:SF4">
    <property type="entry name" value="GPI MANNOSYLTRANSFERASE 3"/>
    <property type="match status" value="1"/>
</dbReference>
<dbReference type="AlphaFoldDB" id="A0A9W8G9X6"/>
<feature type="region of interest" description="Disordered" evidence="11">
    <location>
        <begin position="502"/>
        <end position="530"/>
    </location>
</feature>
<name>A0A9W8G9X6_9FUNG</name>
<proteinExistence type="inferred from homology"/>
<evidence type="ECO:0000256" key="5">
    <source>
        <dbReference type="ARBA" id="ARBA00022692"/>
    </source>
</evidence>
<evidence type="ECO:0000256" key="12">
    <source>
        <dbReference type="SAM" id="SignalP"/>
    </source>
</evidence>
<comment type="caution">
    <text evidence="13">The sequence shown here is derived from an EMBL/GenBank/DDBJ whole genome shotgun (WGS) entry which is preliminary data.</text>
</comment>
<evidence type="ECO:0000313" key="14">
    <source>
        <dbReference type="Proteomes" id="UP001151518"/>
    </source>
</evidence>
<evidence type="ECO:0000256" key="11">
    <source>
        <dbReference type="SAM" id="MobiDB-lite"/>
    </source>
</evidence>
<protein>
    <recommendedName>
        <fullName evidence="10">Mannosyltransferase</fullName>
        <ecNumber evidence="10">2.4.1.-</ecNumber>
    </recommendedName>
</protein>
<keyword evidence="3 10" id="KW-0328">Glycosyltransferase</keyword>
<feature type="transmembrane region" description="Helical" evidence="10">
    <location>
        <begin position="181"/>
        <end position="211"/>
    </location>
</feature>
<feature type="transmembrane region" description="Helical" evidence="10">
    <location>
        <begin position="332"/>
        <end position="352"/>
    </location>
</feature>
<dbReference type="InterPro" id="IPR005599">
    <property type="entry name" value="GPI_mannosylTrfase"/>
</dbReference>
<dbReference type="GO" id="GO:0006506">
    <property type="term" value="P:GPI anchor biosynthetic process"/>
    <property type="evidence" value="ECO:0007669"/>
    <property type="project" value="TreeGrafter"/>
</dbReference>
<keyword evidence="4" id="KW-0808">Transferase</keyword>
<feature type="transmembrane region" description="Helical" evidence="10">
    <location>
        <begin position="308"/>
        <end position="326"/>
    </location>
</feature>
<feature type="transmembrane region" description="Helical" evidence="10">
    <location>
        <begin position="61"/>
        <end position="77"/>
    </location>
</feature>
<dbReference type="EMBL" id="JANBTW010000023">
    <property type="protein sequence ID" value="KAJ2678202.1"/>
    <property type="molecule type" value="Genomic_DNA"/>
</dbReference>
<feature type="transmembrane region" description="Helical" evidence="10">
    <location>
        <begin position="223"/>
        <end position="243"/>
    </location>
</feature>
<keyword evidence="8 10" id="KW-0472">Membrane</keyword>
<evidence type="ECO:0000256" key="3">
    <source>
        <dbReference type="ARBA" id="ARBA00022676"/>
    </source>
</evidence>
<evidence type="ECO:0000256" key="9">
    <source>
        <dbReference type="ARBA" id="ARBA00024708"/>
    </source>
</evidence>
<keyword evidence="6 10" id="KW-0256">Endoplasmic reticulum</keyword>
<evidence type="ECO:0000256" key="8">
    <source>
        <dbReference type="ARBA" id="ARBA00023136"/>
    </source>
</evidence>
<comment type="function">
    <text evidence="9">Mannosyltransferase involved in glycosylphosphatidylinositol-anchor biosynthesis. Transfers the third mannose to Man2-GlcN-acyl-PI during GPI precursor assembly.</text>
</comment>
<dbReference type="GO" id="GO:0005789">
    <property type="term" value="C:endoplasmic reticulum membrane"/>
    <property type="evidence" value="ECO:0007669"/>
    <property type="project" value="UniProtKB-SubCell"/>
</dbReference>
<feature type="transmembrane region" description="Helical" evidence="10">
    <location>
        <begin position="393"/>
        <end position="413"/>
    </location>
</feature>
<sequence length="583" mass="64883">MHSFIRNHLFTSLLVFRLLNVCIVQTFTHPDETWQSLEVAHHAVFGYGFITWEWRHALRGSAYPMLFALVYKLLLLLRLDDTFLLLAAPYALVACIAASADYATFHFARRLAGARVADWALLCSAVSFPMGTDIVRPLVNSAETALTAAAFAFWPWSSRAPAISQEKHKAPLYGVRAPASLTIALAFAALACILRPTSGIVWLCACASLVFRQPRRLWVSRGVYVGQIAIAIGSVALPAMLAIDRLGYKRWVFPPYQFYLFNVHNDLATWFGDSHMLYHFFASVPVLFTSMLPFVLHGIYTSHKRLVAMEPAMVAAAVLILFSMVGHMEYRFVYPLLPIGFAYSAVSMHALAGNLPAFTATPAVPVEELQHGNANSDPHNPAKKYKKSKKATVSVRAIVLYLLVTNVPAILYVNLVHQRGVIDVLKHLRQGAQAGNVTGIGFLMPCHSTPFYSHLHRDIPMWFLSCEPPTERSALDTHYWEANDFEQTPIEFIREIFSAPKSGSGSGSGGGGGGEGEGSSSFSRERTRRAQPSHLVLYDCMAKRTQRELESIGYHETARFFNTYFSLDSRRKGDIVVFSKTRA</sequence>
<evidence type="ECO:0000256" key="7">
    <source>
        <dbReference type="ARBA" id="ARBA00022989"/>
    </source>
</evidence>
<reference evidence="13" key="1">
    <citation type="submission" date="2022-07" db="EMBL/GenBank/DDBJ databases">
        <title>Phylogenomic reconstructions and comparative analyses of Kickxellomycotina fungi.</title>
        <authorList>
            <person name="Reynolds N.K."/>
            <person name="Stajich J.E."/>
            <person name="Barry K."/>
            <person name="Grigoriev I.V."/>
            <person name="Crous P."/>
            <person name="Smith M.E."/>
        </authorList>
    </citation>
    <scope>NUCLEOTIDE SEQUENCE</scope>
    <source>
        <strain evidence="13">NRRL 3115</strain>
    </source>
</reference>
<feature type="chain" id="PRO_5040804188" description="Mannosyltransferase" evidence="12">
    <location>
        <begin position="27"/>
        <end position="583"/>
    </location>
</feature>
<dbReference type="EC" id="2.4.1.-" evidence="10"/>
<gene>
    <name evidence="13" type="primary">GPI10</name>
    <name evidence="13" type="ORF">GGI25_002553</name>
</gene>
<feature type="transmembrane region" description="Helical" evidence="10">
    <location>
        <begin position="276"/>
        <end position="296"/>
    </location>
</feature>
<accession>A0A9W8G9X6</accession>
<dbReference type="OrthoDB" id="416834at2759"/>
<feature type="signal peptide" evidence="12">
    <location>
        <begin position="1"/>
        <end position="26"/>
    </location>
</feature>
<dbReference type="PANTHER" id="PTHR22760">
    <property type="entry name" value="GLYCOSYLTRANSFERASE"/>
    <property type="match status" value="1"/>
</dbReference>
<evidence type="ECO:0000256" key="6">
    <source>
        <dbReference type="ARBA" id="ARBA00022824"/>
    </source>
</evidence>
<organism evidence="13 14">
    <name type="scientific">Coemansia spiralis</name>
    <dbReference type="NCBI Taxonomy" id="417178"/>
    <lineage>
        <taxon>Eukaryota</taxon>
        <taxon>Fungi</taxon>
        <taxon>Fungi incertae sedis</taxon>
        <taxon>Zoopagomycota</taxon>
        <taxon>Kickxellomycotina</taxon>
        <taxon>Kickxellomycetes</taxon>
        <taxon>Kickxellales</taxon>
        <taxon>Kickxellaceae</taxon>
        <taxon>Coemansia</taxon>
    </lineage>
</organism>
<keyword evidence="5 10" id="KW-0812">Transmembrane</keyword>
<keyword evidence="12" id="KW-0732">Signal</keyword>
<comment type="subcellular location">
    <subcellularLocation>
        <location evidence="1 10">Endoplasmic reticulum membrane</location>
        <topology evidence="1 10">Multi-pass membrane protein</topology>
    </subcellularLocation>
</comment>
<feature type="transmembrane region" description="Helical" evidence="10">
    <location>
        <begin position="84"/>
        <end position="105"/>
    </location>
</feature>
<keyword evidence="7 10" id="KW-1133">Transmembrane helix</keyword>
<evidence type="ECO:0000256" key="2">
    <source>
        <dbReference type="ARBA" id="ARBA00006065"/>
    </source>
</evidence>
<evidence type="ECO:0000256" key="1">
    <source>
        <dbReference type="ARBA" id="ARBA00004477"/>
    </source>
</evidence>